<feature type="signal peptide" evidence="1">
    <location>
        <begin position="1"/>
        <end position="23"/>
    </location>
</feature>
<name>A0A2A6FPZ3_9MICO</name>
<evidence type="ECO:0000313" key="2">
    <source>
        <dbReference type="EMBL" id="PDQ34809.1"/>
    </source>
</evidence>
<feature type="chain" id="PRO_5039274166" description="PknH-like extracellular domain-containing protein" evidence="1">
    <location>
        <begin position="24"/>
        <end position="281"/>
    </location>
</feature>
<keyword evidence="1" id="KW-0732">Signal</keyword>
<proteinExistence type="predicted"/>
<accession>A0A2A6FPZ3</accession>
<evidence type="ECO:0008006" key="4">
    <source>
        <dbReference type="Google" id="ProtNLM"/>
    </source>
</evidence>
<protein>
    <recommendedName>
        <fullName evidence="4">PknH-like extracellular domain-containing protein</fullName>
    </recommendedName>
</protein>
<organism evidence="2 3">
    <name type="scientific">Candidatus Lumbricidiphila eiseniae</name>
    <dbReference type="NCBI Taxonomy" id="1969409"/>
    <lineage>
        <taxon>Bacteria</taxon>
        <taxon>Bacillati</taxon>
        <taxon>Actinomycetota</taxon>
        <taxon>Actinomycetes</taxon>
        <taxon>Micrococcales</taxon>
        <taxon>Microbacteriaceae</taxon>
        <taxon>Candidatus Lumbricidiphila</taxon>
    </lineage>
</organism>
<reference evidence="3" key="1">
    <citation type="submission" date="2017-03" db="EMBL/GenBank/DDBJ databases">
        <authorList>
            <person name="Lund M.B."/>
        </authorList>
    </citation>
    <scope>NUCLEOTIDE SEQUENCE [LARGE SCALE GENOMIC DNA]</scope>
</reference>
<evidence type="ECO:0000313" key="3">
    <source>
        <dbReference type="Proteomes" id="UP000219994"/>
    </source>
</evidence>
<comment type="caution">
    <text evidence="2">The sequence shown here is derived from an EMBL/GenBank/DDBJ whole genome shotgun (WGS) entry which is preliminary data.</text>
</comment>
<sequence>MNKQSLVKFRHVLPVLLTVTAVALLPGCAAPNIDKFGGVTARLDTETSSIGYPLDDYVLVGREAQKIERADELLFSRCVTKFGFTAPITNWVEHLDIPNRQYGIWTMKQATTWGYGLPTNPTMEQEKITYPATVQKMSDDAFRACRSSPEELPAMRPHSSNPNQPSIVDRGYIDAWIQAMGNSEWRAIREKWVACIGQRHLKPYSGDSLGPELPQDDLEAQMKIALVDVECKISLGTVQQLADIESRYQAAYIEANQAALNEARKKARDVLAKAERIIAGE</sequence>
<gene>
    <name evidence="2" type="ORF">B5766_09470</name>
</gene>
<dbReference type="AlphaFoldDB" id="A0A2A6FPZ3"/>
<dbReference type="EMBL" id="NAEP01000045">
    <property type="protein sequence ID" value="PDQ34809.1"/>
    <property type="molecule type" value="Genomic_DNA"/>
</dbReference>
<evidence type="ECO:0000256" key="1">
    <source>
        <dbReference type="SAM" id="SignalP"/>
    </source>
</evidence>
<dbReference type="Proteomes" id="UP000219994">
    <property type="component" value="Unassembled WGS sequence"/>
</dbReference>